<accession>A0ACC3T3M1</accession>
<reference evidence="2" key="1">
    <citation type="journal article" date="2024" name="Front. Bioeng. Biotechnol.">
        <title>Genome-scale model development and genomic sequencing of the oleaginous clade Lipomyces.</title>
        <authorList>
            <person name="Czajka J.J."/>
            <person name="Han Y."/>
            <person name="Kim J."/>
            <person name="Mondo S.J."/>
            <person name="Hofstad B.A."/>
            <person name="Robles A."/>
            <person name="Haridas S."/>
            <person name="Riley R."/>
            <person name="LaButti K."/>
            <person name="Pangilinan J."/>
            <person name="Andreopoulos W."/>
            <person name="Lipzen A."/>
            <person name="Yan J."/>
            <person name="Wang M."/>
            <person name="Ng V."/>
            <person name="Grigoriev I.V."/>
            <person name="Spatafora J.W."/>
            <person name="Magnuson J.K."/>
            <person name="Baker S.E."/>
            <person name="Pomraning K.R."/>
        </authorList>
    </citation>
    <scope>NUCLEOTIDE SEQUENCE [LARGE SCALE GENOMIC DNA]</scope>
    <source>
        <strain evidence="2">CBS 7786</strain>
    </source>
</reference>
<protein>
    <submittedName>
        <fullName evidence="1">Uncharacterized protein</fullName>
    </submittedName>
</protein>
<dbReference type="EMBL" id="MU971359">
    <property type="protein sequence ID" value="KAK9238195.1"/>
    <property type="molecule type" value="Genomic_DNA"/>
</dbReference>
<name>A0ACC3T3M1_LIPKO</name>
<evidence type="ECO:0000313" key="2">
    <source>
        <dbReference type="Proteomes" id="UP001433508"/>
    </source>
</evidence>
<sequence length="443" mass="49070">MDTAYDAIQQESLPDKDFVERPAAQSSTSGTNNDGNESAGAQTFSEELNEAFQTFHESAWGSRIGDLWETVRKQGEAALDITKKDITAASEMATKELASLSEQLRTSTIANQVATQASAFVTSASERLSFDAGEGGSRTAQNIATRVRIAPKSTSKMFSVLKQKAQARIEELDTTELSKYFSQVGKDVGEFLKDAVTIDPGEEQEYNEATRTPGGNRDVLFDVPEDIKRQIYTTRLDAQLHALHTSVEPILADSDDTAFAEFAKTFSADAQTTTIAQDLDHYPELRKLMEKVVPEKVTYEEFWKRYYFLREQINQEEVRRKQLLNEAGQTDDNFDWDEDEDEEQQQQQEEEEEEEEPAAEENQGEIPSNLTKASNSTATLKPDEAEGPASEAGSKNASSRPSSESSYDVVSAVSSQADIRVAASKAVARGAKQGNDSEEEDWE</sequence>
<dbReference type="Proteomes" id="UP001433508">
    <property type="component" value="Unassembled WGS sequence"/>
</dbReference>
<gene>
    <name evidence="1" type="ORF">V1525DRAFT_401807</name>
</gene>
<evidence type="ECO:0000313" key="1">
    <source>
        <dbReference type="EMBL" id="KAK9238195.1"/>
    </source>
</evidence>
<organism evidence="1 2">
    <name type="scientific">Lipomyces kononenkoae</name>
    <name type="common">Yeast</name>
    <dbReference type="NCBI Taxonomy" id="34357"/>
    <lineage>
        <taxon>Eukaryota</taxon>
        <taxon>Fungi</taxon>
        <taxon>Dikarya</taxon>
        <taxon>Ascomycota</taxon>
        <taxon>Saccharomycotina</taxon>
        <taxon>Lipomycetes</taxon>
        <taxon>Lipomycetales</taxon>
        <taxon>Lipomycetaceae</taxon>
        <taxon>Lipomyces</taxon>
    </lineage>
</organism>
<proteinExistence type="predicted"/>
<comment type="caution">
    <text evidence="1">The sequence shown here is derived from an EMBL/GenBank/DDBJ whole genome shotgun (WGS) entry which is preliminary data.</text>
</comment>
<keyword evidence="2" id="KW-1185">Reference proteome</keyword>